<dbReference type="Pfam" id="PF02944">
    <property type="entry name" value="BESS"/>
    <property type="match status" value="1"/>
</dbReference>
<dbReference type="GO" id="GO:0003677">
    <property type="term" value="F:DNA binding"/>
    <property type="evidence" value="ECO:0007669"/>
    <property type="project" value="InterPro"/>
</dbReference>
<dbReference type="Pfam" id="PF10545">
    <property type="entry name" value="MADF_DNA_bdg"/>
    <property type="match status" value="1"/>
</dbReference>
<evidence type="ECO:0000313" key="6">
    <source>
        <dbReference type="Proteomes" id="UP000791440"/>
    </source>
</evidence>
<dbReference type="Proteomes" id="UP000791440">
    <property type="component" value="Unassembled WGS sequence"/>
</dbReference>
<dbReference type="OrthoDB" id="7276605at2759"/>
<name>A0A921YP87_MANSE</name>
<sequence>MAVFNPVLMIEEVQKRPALYKADMPADREEKLSLWKEIGAVMYPDWDSINKATAYDRVLQLQRKWRSLRDAYNRELRSRRSGNRTNKRTYRYFKRMRFLGGYDGNVSDGDESVVNDVIMFSSSNVDEQSVDTTEVQVRPKRKKRQREPSSDSNPPEEIEMPVFPIDDNESDTDKLFLLSFLPEMRQLPIHIKMWVRAQIANVMQEAVSNHYNNTLPGSDRNQLDVKRQRLDSIE</sequence>
<comment type="caution">
    <text evidence="5">The sequence shown here is derived from an EMBL/GenBank/DDBJ whole genome shotgun (WGS) entry which is preliminary data.</text>
</comment>
<dbReference type="InterPro" id="IPR039353">
    <property type="entry name" value="TF_Adf1"/>
</dbReference>
<dbReference type="PANTHER" id="PTHR12243:SF67">
    <property type="entry name" value="COREPRESSOR OF PANGOLIN, ISOFORM A-RELATED"/>
    <property type="match status" value="1"/>
</dbReference>
<proteinExistence type="predicted"/>
<organism evidence="5 6">
    <name type="scientific">Manduca sexta</name>
    <name type="common">Tobacco hawkmoth</name>
    <name type="synonym">Tobacco hornworm</name>
    <dbReference type="NCBI Taxonomy" id="7130"/>
    <lineage>
        <taxon>Eukaryota</taxon>
        <taxon>Metazoa</taxon>
        <taxon>Ecdysozoa</taxon>
        <taxon>Arthropoda</taxon>
        <taxon>Hexapoda</taxon>
        <taxon>Insecta</taxon>
        <taxon>Pterygota</taxon>
        <taxon>Neoptera</taxon>
        <taxon>Endopterygota</taxon>
        <taxon>Lepidoptera</taxon>
        <taxon>Glossata</taxon>
        <taxon>Ditrysia</taxon>
        <taxon>Bombycoidea</taxon>
        <taxon>Sphingidae</taxon>
        <taxon>Sphinginae</taxon>
        <taxon>Sphingini</taxon>
        <taxon>Manduca</taxon>
    </lineage>
</organism>
<dbReference type="GO" id="GO:0005634">
    <property type="term" value="C:nucleus"/>
    <property type="evidence" value="ECO:0007669"/>
    <property type="project" value="UniProtKB-SubCell"/>
</dbReference>
<evidence type="ECO:0000259" key="4">
    <source>
        <dbReference type="PROSITE" id="PS51031"/>
    </source>
</evidence>
<feature type="domain" description="MADF" evidence="3">
    <location>
        <begin position="8"/>
        <end position="104"/>
    </location>
</feature>
<dbReference type="SMART" id="SM00595">
    <property type="entry name" value="MADF"/>
    <property type="match status" value="1"/>
</dbReference>
<evidence type="ECO:0008006" key="7">
    <source>
        <dbReference type="Google" id="ProtNLM"/>
    </source>
</evidence>
<dbReference type="AlphaFoldDB" id="A0A921YP87"/>
<dbReference type="InterPro" id="IPR006578">
    <property type="entry name" value="MADF-dom"/>
</dbReference>
<evidence type="ECO:0000313" key="5">
    <source>
        <dbReference type="EMBL" id="KAG6443051.1"/>
    </source>
</evidence>
<dbReference type="PROSITE" id="PS51029">
    <property type="entry name" value="MADF"/>
    <property type="match status" value="1"/>
</dbReference>
<dbReference type="PANTHER" id="PTHR12243">
    <property type="entry name" value="MADF DOMAIN TRANSCRIPTION FACTOR"/>
    <property type="match status" value="1"/>
</dbReference>
<keyword evidence="1" id="KW-0539">Nucleus</keyword>
<reference evidence="5" key="1">
    <citation type="journal article" date="2016" name="Insect Biochem. Mol. Biol.">
        <title>Multifaceted biological insights from a draft genome sequence of the tobacco hornworm moth, Manduca sexta.</title>
        <authorList>
            <person name="Kanost M.R."/>
            <person name="Arrese E.L."/>
            <person name="Cao X."/>
            <person name="Chen Y.R."/>
            <person name="Chellapilla S."/>
            <person name="Goldsmith M.R."/>
            <person name="Grosse-Wilde E."/>
            <person name="Heckel D.G."/>
            <person name="Herndon N."/>
            <person name="Jiang H."/>
            <person name="Papanicolaou A."/>
            <person name="Qu J."/>
            <person name="Soulages J.L."/>
            <person name="Vogel H."/>
            <person name="Walters J."/>
            <person name="Waterhouse R.M."/>
            <person name="Ahn S.J."/>
            <person name="Almeida F.C."/>
            <person name="An C."/>
            <person name="Aqrawi P."/>
            <person name="Bretschneider A."/>
            <person name="Bryant W.B."/>
            <person name="Bucks S."/>
            <person name="Chao H."/>
            <person name="Chevignon G."/>
            <person name="Christen J.M."/>
            <person name="Clarke D.F."/>
            <person name="Dittmer N.T."/>
            <person name="Ferguson L.C.F."/>
            <person name="Garavelou S."/>
            <person name="Gordon K.H.J."/>
            <person name="Gunaratna R.T."/>
            <person name="Han Y."/>
            <person name="Hauser F."/>
            <person name="He Y."/>
            <person name="Heidel-Fischer H."/>
            <person name="Hirsh A."/>
            <person name="Hu Y."/>
            <person name="Jiang H."/>
            <person name="Kalra D."/>
            <person name="Klinner C."/>
            <person name="Konig C."/>
            <person name="Kovar C."/>
            <person name="Kroll A.R."/>
            <person name="Kuwar S.S."/>
            <person name="Lee S.L."/>
            <person name="Lehman R."/>
            <person name="Li K."/>
            <person name="Li Z."/>
            <person name="Liang H."/>
            <person name="Lovelace S."/>
            <person name="Lu Z."/>
            <person name="Mansfield J.H."/>
            <person name="McCulloch K.J."/>
            <person name="Mathew T."/>
            <person name="Morton B."/>
            <person name="Muzny D.M."/>
            <person name="Neunemann D."/>
            <person name="Ongeri F."/>
            <person name="Pauchet Y."/>
            <person name="Pu L.L."/>
            <person name="Pyrousis I."/>
            <person name="Rao X.J."/>
            <person name="Redding A."/>
            <person name="Roesel C."/>
            <person name="Sanchez-Gracia A."/>
            <person name="Schaack S."/>
            <person name="Shukla A."/>
            <person name="Tetreau G."/>
            <person name="Wang Y."/>
            <person name="Xiong G.H."/>
            <person name="Traut W."/>
            <person name="Walsh T.K."/>
            <person name="Worley K.C."/>
            <person name="Wu D."/>
            <person name="Wu W."/>
            <person name="Wu Y.Q."/>
            <person name="Zhang X."/>
            <person name="Zou Z."/>
            <person name="Zucker H."/>
            <person name="Briscoe A.D."/>
            <person name="Burmester T."/>
            <person name="Clem R.J."/>
            <person name="Feyereisen R."/>
            <person name="Grimmelikhuijzen C.J.P."/>
            <person name="Hamodrakas S.J."/>
            <person name="Hansson B.S."/>
            <person name="Huguet E."/>
            <person name="Jermiin L.S."/>
            <person name="Lan Q."/>
            <person name="Lehman H.K."/>
            <person name="Lorenzen M."/>
            <person name="Merzendorfer H."/>
            <person name="Michalopoulos I."/>
            <person name="Morton D.B."/>
            <person name="Muthukrishnan S."/>
            <person name="Oakeshott J.G."/>
            <person name="Palmer W."/>
            <person name="Park Y."/>
            <person name="Passarelli A.L."/>
            <person name="Rozas J."/>
            <person name="Schwartz L.M."/>
            <person name="Smith W."/>
            <person name="Southgate A."/>
            <person name="Vilcinskas A."/>
            <person name="Vogt R."/>
            <person name="Wang P."/>
            <person name="Werren J."/>
            <person name="Yu X.Q."/>
            <person name="Zhou J.J."/>
            <person name="Brown S.J."/>
            <person name="Scherer S.E."/>
            <person name="Richards S."/>
            <person name="Blissard G.W."/>
        </authorList>
    </citation>
    <scope>NUCLEOTIDE SEQUENCE</scope>
</reference>
<gene>
    <name evidence="5" type="ORF">O3G_MSEX002649</name>
</gene>
<dbReference type="GO" id="GO:0005667">
    <property type="term" value="C:transcription regulator complex"/>
    <property type="evidence" value="ECO:0007669"/>
    <property type="project" value="TreeGrafter"/>
</dbReference>
<protein>
    <recommendedName>
        <fullName evidence="7">BESS domain-containing protein</fullName>
    </recommendedName>
</protein>
<evidence type="ECO:0000259" key="3">
    <source>
        <dbReference type="PROSITE" id="PS51029"/>
    </source>
</evidence>
<feature type="region of interest" description="Disordered" evidence="2">
    <location>
        <begin position="129"/>
        <end position="165"/>
    </location>
</feature>
<evidence type="ECO:0000256" key="1">
    <source>
        <dbReference type="PROSITE-ProRule" id="PRU00371"/>
    </source>
</evidence>
<accession>A0A921YP87</accession>
<evidence type="ECO:0000256" key="2">
    <source>
        <dbReference type="SAM" id="MobiDB-lite"/>
    </source>
</evidence>
<dbReference type="PROSITE" id="PS51031">
    <property type="entry name" value="BESS"/>
    <property type="match status" value="1"/>
</dbReference>
<dbReference type="EMBL" id="JH668299">
    <property type="protein sequence ID" value="KAG6443051.1"/>
    <property type="molecule type" value="Genomic_DNA"/>
</dbReference>
<keyword evidence="6" id="KW-1185">Reference proteome</keyword>
<dbReference type="InterPro" id="IPR004210">
    <property type="entry name" value="BESS_motif"/>
</dbReference>
<feature type="domain" description="BESS" evidence="4">
    <location>
        <begin position="170"/>
        <end position="209"/>
    </location>
</feature>
<reference evidence="5" key="2">
    <citation type="submission" date="2020-12" db="EMBL/GenBank/DDBJ databases">
        <authorList>
            <person name="Kanost M."/>
        </authorList>
    </citation>
    <scope>NUCLEOTIDE SEQUENCE</scope>
</reference>
<comment type="subcellular location">
    <subcellularLocation>
        <location evidence="1">Nucleus</location>
    </subcellularLocation>
</comment>
<dbReference type="GO" id="GO:0006357">
    <property type="term" value="P:regulation of transcription by RNA polymerase II"/>
    <property type="evidence" value="ECO:0007669"/>
    <property type="project" value="TreeGrafter"/>
</dbReference>